<protein>
    <submittedName>
        <fullName evidence="3">Uncharacterized protein</fullName>
    </submittedName>
</protein>
<evidence type="ECO:0000256" key="2">
    <source>
        <dbReference type="SAM" id="SignalP"/>
    </source>
</evidence>
<accession>A0ABW6X961</accession>
<keyword evidence="4" id="KW-1185">Reference proteome</keyword>
<dbReference type="Proteomes" id="UP001602322">
    <property type="component" value="Unassembled WGS sequence"/>
</dbReference>
<dbReference type="InterPro" id="IPR006311">
    <property type="entry name" value="TAT_signal"/>
</dbReference>
<evidence type="ECO:0000256" key="1">
    <source>
        <dbReference type="SAM" id="MobiDB-lite"/>
    </source>
</evidence>
<gene>
    <name evidence="3" type="ORF">ACFY8O_18590</name>
</gene>
<dbReference type="PROSITE" id="PS51318">
    <property type="entry name" value="TAT"/>
    <property type="match status" value="1"/>
</dbReference>
<sequence length="133" mass="13861">MSGTRKTQGALPRRAALALGAAGAAGAAGLAVSATTGAETAARRPQGDGRRPRRGADDGFAAGGDLTMLNWVEDSGGRYFDADGRRVDPVELMAADGMDIARLRVYTATGPDHPRIGYPGSYLPRATRTRRTC</sequence>
<dbReference type="RefSeq" id="WP_387903625.1">
    <property type="nucleotide sequence ID" value="NZ_JBIBEG010000004.1"/>
</dbReference>
<keyword evidence="2" id="KW-0732">Signal</keyword>
<name>A0ABW6X961_9ACTN</name>
<dbReference type="Gene3D" id="3.20.20.80">
    <property type="entry name" value="Glycosidases"/>
    <property type="match status" value="1"/>
</dbReference>
<feature type="chain" id="PRO_5046480806" evidence="2">
    <location>
        <begin position="28"/>
        <end position="133"/>
    </location>
</feature>
<proteinExistence type="predicted"/>
<organism evidence="3 4">
    <name type="scientific">Streptomyces argenteolus</name>
    <dbReference type="NCBI Taxonomy" id="67274"/>
    <lineage>
        <taxon>Bacteria</taxon>
        <taxon>Bacillati</taxon>
        <taxon>Actinomycetota</taxon>
        <taxon>Actinomycetes</taxon>
        <taxon>Kitasatosporales</taxon>
        <taxon>Streptomycetaceae</taxon>
        <taxon>Streptomyces</taxon>
    </lineage>
</organism>
<feature type="signal peptide" evidence="2">
    <location>
        <begin position="1"/>
        <end position="27"/>
    </location>
</feature>
<dbReference type="EMBL" id="JBIBEG010000004">
    <property type="protein sequence ID" value="MFF5897926.1"/>
    <property type="molecule type" value="Genomic_DNA"/>
</dbReference>
<comment type="caution">
    <text evidence="3">The sequence shown here is derived from an EMBL/GenBank/DDBJ whole genome shotgun (WGS) entry which is preliminary data.</text>
</comment>
<feature type="compositionally biased region" description="Basic and acidic residues" evidence="1">
    <location>
        <begin position="41"/>
        <end position="57"/>
    </location>
</feature>
<evidence type="ECO:0000313" key="4">
    <source>
        <dbReference type="Proteomes" id="UP001602322"/>
    </source>
</evidence>
<evidence type="ECO:0000313" key="3">
    <source>
        <dbReference type="EMBL" id="MFF5897926.1"/>
    </source>
</evidence>
<reference evidence="3 4" key="1">
    <citation type="submission" date="2024-10" db="EMBL/GenBank/DDBJ databases">
        <title>The Natural Products Discovery Center: Release of the First 8490 Sequenced Strains for Exploring Actinobacteria Biosynthetic Diversity.</title>
        <authorList>
            <person name="Kalkreuter E."/>
            <person name="Kautsar S.A."/>
            <person name="Yang D."/>
            <person name="Bader C.D."/>
            <person name="Teijaro C.N."/>
            <person name="Fluegel L."/>
            <person name="Davis C.M."/>
            <person name="Simpson J.R."/>
            <person name="Lauterbach L."/>
            <person name="Steele A.D."/>
            <person name="Gui C."/>
            <person name="Meng S."/>
            <person name="Li G."/>
            <person name="Viehrig K."/>
            <person name="Ye F."/>
            <person name="Su P."/>
            <person name="Kiefer A.F."/>
            <person name="Nichols A."/>
            <person name="Cepeda A.J."/>
            <person name="Yan W."/>
            <person name="Fan B."/>
            <person name="Jiang Y."/>
            <person name="Adhikari A."/>
            <person name="Zheng C.-J."/>
            <person name="Schuster L."/>
            <person name="Cowan T.M."/>
            <person name="Smanski M.J."/>
            <person name="Chevrette M.G."/>
            <person name="De Carvalho L.P.S."/>
            <person name="Shen B."/>
        </authorList>
    </citation>
    <scope>NUCLEOTIDE SEQUENCE [LARGE SCALE GENOMIC DNA]</scope>
    <source>
        <strain evidence="3 4">NPDC012540</strain>
    </source>
</reference>
<feature type="region of interest" description="Disordered" evidence="1">
    <location>
        <begin position="33"/>
        <end position="62"/>
    </location>
</feature>